<dbReference type="EnsemblPlants" id="EMT06415">
    <property type="protein sequence ID" value="EMT06415"/>
    <property type="gene ID" value="F775_27806"/>
</dbReference>
<dbReference type="InterPro" id="IPR023313">
    <property type="entry name" value="UBQ-conjugating_AS"/>
</dbReference>
<dbReference type="PROSITE" id="PS00183">
    <property type="entry name" value="UBC_1"/>
    <property type="match status" value="1"/>
</dbReference>
<dbReference type="InterPro" id="IPR015940">
    <property type="entry name" value="UBA"/>
</dbReference>
<dbReference type="SMART" id="SM00165">
    <property type="entry name" value="UBA"/>
    <property type="match status" value="1"/>
</dbReference>
<protein>
    <submittedName>
        <fullName evidence="6">Ubiquitin carrier protein E2 27</fullName>
    </submittedName>
</protein>
<dbReference type="AlphaFoldDB" id="M8AXK9"/>
<keyword evidence="4 5" id="KW-0067">ATP-binding</keyword>
<dbReference type="Pfam" id="PF00179">
    <property type="entry name" value="UQ_con"/>
    <property type="match status" value="1"/>
</dbReference>
<dbReference type="Gene3D" id="1.10.8.10">
    <property type="entry name" value="DNA helicase RuvA subunit, C-terminal domain"/>
    <property type="match status" value="1"/>
</dbReference>
<name>M8AXK9_AEGTA</name>
<dbReference type="GO" id="GO:0005524">
    <property type="term" value="F:ATP binding"/>
    <property type="evidence" value="ECO:0007669"/>
    <property type="project" value="UniProtKB-UniRule"/>
</dbReference>
<dbReference type="Gene3D" id="3.10.110.10">
    <property type="entry name" value="Ubiquitin Conjugating Enzyme"/>
    <property type="match status" value="1"/>
</dbReference>
<dbReference type="SUPFAM" id="SSF46934">
    <property type="entry name" value="UBA-like"/>
    <property type="match status" value="1"/>
</dbReference>
<evidence type="ECO:0000256" key="3">
    <source>
        <dbReference type="ARBA" id="ARBA00022786"/>
    </source>
</evidence>
<dbReference type="InterPro" id="IPR009060">
    <property type="entry name" value="UBA-like_sf"/>
</dbReference>
<dbReference type="PANTHER" id="PTHR24068">
    <property type="entry name" value="UBIQUITIN-CONJUGATING ENZYME E2"/>
    <property type="match status" value="1"/>
</dbReference>
<reference evidence="6" key="1">
    <citation type="submission" date="2015-06" db="UniProtKB">
        <authorList>
            <consortium name="EnsemblPlants"/>
        </authorList>
    </citation>
    <scope>IDENTIFICATION</scope>
</reference>
<dbReference type="CDD" id="cd23800">
    <property type="entry name" value="UBCc_UBE2K"/>
    <property type="match status" value="1"/>
</dbReference>
<accession>M8AXK9</accession>
<evidence type="ECO:0000256" key="2">
    <source>
        <dbReference type="ARBA" id="ARBA00022741"/>
    </source>
</evidence>
<dbReference type="PROSITE" id="PS50030">
    <property type="entry name" value="UBA"/>
    <property type="match status" value="1"/>
</dbReference>
<evidence type="ECO:0000313" key="6">
    <source>
        <dbReference type="EnsemblPlants" id="EMT06415"/>
    </source>
</evidence>
<keyword evidence="2 5" id="KW-0547">Nucleotide-binding</keyword>
<dbReference type="SMART" id="SM00212">
    <property type="entry name" value="UBCc"/>
    <property type="match status" value="1"/>
</dbReference>
<organism evidence="6">
    <name type="scientific">Aegilops tauschii</name>
    <name type="common">Tausch's goatgrass</name>
    <name type="synonym">Aegilops squarrosa</name>
    <dbReference type="NCBI Taxonomy" id="37682"/>
    <lineage>
        <taxon>Eukaryota</taxon>
        <taxon>Viridiplantae</taxon>
        <taxon>Streptophyta</taxon>
        <taxon>Embryophyta</taxon>
        <taxon>Tracheophyta</taxon>
        <taxon>Spermatophyta</taxon>
        <taxon>Magnoliopsida</taxon>
        <taxon>Liliopsida</taxon>
        <taxon>Poales</taxon>
        <taxon>Poaceae</taxon>
        <taxon>BOP clade</taxon>
        <taxon>Pooideae</taxon>
        <taxon>Triticodae</taxon>
        <taxon>Triticeae</taxon>
        <taxon>Triticinae</taxon>
        <taxon>Aegilops</taxon>
    </lineage>
</organism>
<dbReference type="GO" id="GO:0016740">
    <property type="term" value="F:transferase activity"/>
    <property type="evidence" value="ECO:0007669"/>
    <property type="project" value="UniProtKB-KW"/>
</dbReference>
<dbReference type="Pfam" id="PF00627">
    <property type="entry name" value="UBA"/>
    <property type="match status" value="1"/>
</dbReference>
<keyword evidence="1" id="KW-0808">Transferase</keyword>
<evidence type="ECO:0000256" key="1">
    <source>
        <dbReference type="ARBA" id="ARBA00022679"/>
    </source>
</evidence>
<sequence>MVDVSRVQKELTECNRDSDISGVSIALHDGGSSITHLTGTIAGPRDSPYEGGTFRIDIRLPGGYPFEPPKMQFITKVWHPNISSQNGAICLDILKDQWSPALTLKTALLSLQALLSAPAPDDPQDAVVAQQLVLDDSLGLILKPSGKFRVVIGLLSVLDNYLYLRDKATFVSTARYWTEAFAKSDSTGMEEKVQKLVEMGFPEDMVRSTLLSVNGDENMALEKLCSG</sequence>
<proteinExistence type="inferred from homology"/>
<dbReference type="CDD" id="cd14312">
    <property type="entry name" value="UBA_II_E2_UBC27_like"/>
    <property type="match status" value="1"/>
</dbReference>
<dbReference type="InterPro" id="IPR041974">
    <property type="entry name" value="UBC27_UBA"/>
</dbReference>
<dbReference type="InterPro" id="IPR000608">
    <property type="entry name" value="UBC"/>
</dbReference>
<evidence type="ECO:0000256" key="5">
    <source>
        <dbReference type="RuleBase" id="RU362109"/>
    </source>
</evidence>
<evidence type="ECO:0000256" key="4">
    <source>
        <dbReference type="ARBA" id="ARBA00022840"/>
    </source>
</evidence>
<dbReference type="FunFam" id="1.10.8.10:FF:000078">
    <property type="entry name" value="Ubiquitin-conjugating enzyme E2 27"/>
    <property type="match status" value="1"/>
</dbReference>
<keyword evidence="3 5" id="KW-0833">Ubl conjugation pathway</keyword>
<dbReference type="PROSITE" id="PS50127">
    <property type="entry name" value="UBC_2"/>
    <property type="match status" value="1"/>
</dbReference>
<dbReference type="InterPro" id="IPR016135">
    <property type="entry name" value="UBQ-conjugating_enzyme/RWD"/>
</dbReference>
<comment type="similarity">
    <text evidence="5">Belongs to the ubiquitin-conjugating enzyme family.</text>
</comment>
<dbReference type="SUPFAM" id="SSF54495">
    <property type="entry name" value="UBC-like"/>
    <property type="match status" value="1"/>
</dbReference>